<dbReference type="PROSITE" id="PS50989">
    <property type="entry name" value="COA_CT_CTER"/>
    <property type="match status" value="1"/>
</dbReference>
<dbReference type="SUPFAM" id="SSF52096">
    <property type="entry name" value="ClpP/crotonase"/>
    <property type="match status" value="2"/>
</dbReference>
<dbReference type="PANTHER" id="PTHR43842:SF2">
    <property type="entry name" value="PROPIONYL-COA CARBOXYLASE BETA CHAIN, MITOCHONDRIAL"/>
    <property type="match status" value="1"/>
</dbReference>
<organism evidence="3 4">
    <name type="scientific">Zhenhengia yiwuensis</name>
    <dbReference type="NCBI Taxonomy" id="2763666"/>
    <lineage>
        <taxon>Bacteria</taxon>
        <taxon>Bacillati</taxon>
        <taxon>Bacillota</taxon>
        <taxon>Clostridia</taxon>
        <taxon>Lachnospirales</taxon>
        <taxon>Lachnospiraceae</taxon>
        <taxon>Zhenhengia</taxon>
    </lineage>
</organism>
<evidence type="ECO:0000259" key="2">
    <source>
        <dbReference type="PROSITE" id="PS50989"/>
    </source>
</evidence>
<keyword evidence="3" id="KW-0808">Transferase</keyword>
<comment type="caution">
    <text evidence="3">The sequence shown here is derived from an EMBL/GenBank/DDBJ whole genome shotgun (WGS) entry which is preliminary data.</text>
</comment>
<reference evidence="3" key="1">
    <citation type="submission" date="2020-08" db="EMBL/GenBank/DDBJ databases">
        <title>Genome public.</title>
        <authorList>
            <person name="Liu C."/>
            <person name="Sun Q."/>
        </authorList>
    </citation>
    <scope>NUCLEOTIDE SEQUENCE</scope>
    <source>
        <strain evidence="3">NSJ-12</strain>
    </source>
</reference>
<proteinExistence type="predicted"/>
<dbReference type="InterPro" id="IPR034733">
    <property type="entry name" value="AcCoA_carboxyl_beta"/>
</dbReference>
<evidence type="ECO:0000259" key="1">
    <source>
        <dbReference type="PROSITE" id="PS50980"/>
    </source>
</evidence>
<dbReference type="InterPro" id="IPR011763">
    <property type="entry name" value="COA_CT_C"/>
</dbReference>
<feature type="domain" description="CoA carboxyltransferase N-terminal" evidence="1">
    <location>
        <begin position="1"/>
        <end position="197"/>
    </location>
</feature>
<keyword evidence="4" id="KW-1185">Reference proteome</keyword>
<name>A0A926IF94_9FIRM</name>
<feature type="domain" description="CoA carboxyltransferase C-terminal" evidence="2">
    <location>
        <begin position="263"/>
        <end position="499"/>
    </location>
</feature>
<dbReference type="InterPro" id="IPR051047">
    <property type="entry name" value="AccD/PCCB"/>
</dbReference>
<gene>
    <name evidence="3" type="ORF">H8718_12390</name>
</gene>
<dbReference type="InterPro" id="IPR029045">
    <property type="entry name" value="ClpP/crotonase-like_dom_sf"/>
</dbReference>
<dbReference type="AlphaFoldDB" id="A0A926IF94"/>
<dbReference type="Gene3D" id="3.90.226.10">
    <property type="entry name" value="2-enoyl-CoA Hydratase, Chain A, domain 1"/>
    <property type="match status" value="2"/>
</dbReference>
<dbReference type="RefSeq" id="WP_249333160.1">
    <property type="nucleotide sequence ID" value="NZ_JACRSY010000019.1"/>
</dbReference>
<dbReference type="EMBL" id="JACRSY010000019">
    <property type="protein sequence ID" value="MBC8580326.1"/>
    <property type="molecule type" value="Genomic_DNA"/>
</dbReference>
<dbReference type="Pfam" id="PF01039">
    <property type="entry name" value="Carboxyl_trans"/>
    <property type="match status" value="1"/>
</dbReference>
<evidence type="ECO:0000313" key="3">
    <source>
        <dbReference type="EMBL" id="MBC8580326.1"/>
    </source>
</evidence>
<dbReference type="PROSITE" id="PS50980">
    <property type="entry name" value="COA_CT_NTER"/>
    <property type="match status" value="1"/>
</dbReference>
<evidence type="ECO:0000313" key="4">
    <source>
        <dbReference type="Proteomes" id="UP000655830"/>
    </source>
</evidence>
<dbReference type="PANTHER" id="PTHR43842">
    <property type="entry name" value="PROPIONYL-COA CARBOXYLASE BETA CHAIN"/>
    <property type="match status" value="1"/>
</dbReference>
<protein>
    <submittedName>
        <fullName evidence="3">Carboxyl transferase</fullName>
    </submittedName>
</protein>
<dbReference type="GO" id="GO:0004658">
    <property type="term" value="F:propionyl-CoA carboxylase activity"/>
    <property type="evidence" value="ECO:0007669"/>
    <property type="project" value="TreeGrafter"/>
</dbReference>
<dbReference type="Proteomes" id="UP000655830">
    <property type="component" value="Unassembled WGS sequence"/>
</dbReference>
<dbReference type="InterPro" id="IPR011762">
    <property type="entry name" value="COA_CT_N"/>
</dbReference>
<accession>A0A926IF94</accession>
<sequence length="503" mass="54861">MSTLQKLSELEAHKVAILNGYDEEAKKAALDKGKLTARDRVTHLLDENSFVEIGTFVTSKTFTCKDQKVNTPADGVVCGYGTVEGNLVYVYSQDPTVLGGAIGEMHAKKIAKTYDDAIKMGAPVIGFIDTVGLRLEESIEALNGYGMIFNKMSKASGVIPQIAVICGDCAGGVSFVAGLSDFTFMSTKNGKMYLNSPNTLEDKNASFDHVATANVHLRESGLAVWGEESEQVLIGKIRELLTYLPLNSEQETPCLNCMDDLNRVDSSLNDFDFDVRQISEIIASIVDNGMYFEVGEHYGAKVFTGFARMNGATVGFVANKEEAMDLAALQKTTQFVSFCDGFNIPIVTLTNIKYIESTVATERLGIIKAASKLAFAFANATVPKVNVILKEAYGTAYTLMNSKHIGADYVYAWPTAQVSTMNSESAVKIMYEEALQNAENPAELMQEKVKAYEEEHSSVYAVAGHGYIDDIIEPAATRKRVIAALEVLYTKQVANHLKKHPTV</sequence>
<dbReference type="GO" id="GO:0016740">
    <property type="term" value="F:transferase activity"/>
    <property type="evidence" value="ECO:0007669"/>
    <property type="project" value="UniProtKB-KW"/>
</dbReference>